<evidence type="ECO:0000313" key="2">
    <source>
        <dbReference type="EMBL" id="PCI75559.1"/>
    </source>
</evidence>
<dbReference type="EMBL" id="NVUL01000072">
    <property type="protein sequence ID" value="PCI75559.1"/>
    <property type="molecule type" value="Genomic_DNA"/>
</dbReference>
<keyword evidence="1" id="KW-0472">Membrane</keyword>
<accession>A0A2A4X0H7</accession>
<feature type="transmembrane region" description="Helical" evidence="1">
    <location>
        <begin position="31"/>
        <end position="62"/>
    </location>
</feature>
<reference evidence="3" key="1">
    <citation type="submission" date="2017-08" db="EMBL/GenBank/DDBJ databases">
        <title>A dynamic microbial community with high functional redundancy inhabits the cold, oxic subseafloor aquifer.</title>
        <authorList>
            <person name="Tully B.J."/>
            <person name="Wheat C.G."/>
            <person name="Glazer B.T."/>
            <person name="Huber J.A."/>
        </authorList>
    </citation>
    <scope>NUCLEOTIDE SEQUENCE [LARGE SCALE GENOMIC DNA]</scope>
</reference>
<protein>
    <recommendedName>
        <fullName evidence="4">Amino acid transport protein</fullName>
    </recommendedName>
</protein>
<sequence>MFDTSYLLISLVFSSIGLGYFIYGKKQKHTIAYYSGICLIVYPYLVSDPAMMFVIGIALMFAPKFIRL</sequence>
<comment type="caution">
    <text evidence="2">The sequence shown here is derived from an EMBL/GenBank/DDBJ whole genome shotgun (WGS) entry which is preliminary data.</text>
</comment>
<evidence type="ECO:0000256" key="1">
    <source>
        <dbReference type="SAM" id="Phobius"/>
    </source>
</evidence>
<feature type="transmembrane region" description="Helical" evidence="1">
    <location>
        <begin position="6"/>
        <end position="24"/>
    </location>
</feature>
<dbReference type="Proteomes" id="UP000218767">
    <property type="component" value="Unassembled WGS sequence"/>
</dbReference>
<proteinExistence type="predicted"/>
<keyword evidence="1" id="KW-1133">Transmembrane helix</keyword>
<keyword evidence="1" id="KW-0812">Transmembrane</keyword>
<evidence type="ECO:0008006" key="4">
    <source>
        <dbReference type="Google" id="ProtNLM"/>
    </source>
</evidence>
<gene>
    <name evidence="2" type="ORF">COB20_12610</name>
</gene>
<evidence type="ECO:0000313" key="3">
    <source>
        <dbReference type="Proteomes" id="UP000218767"/>
    </source>
</evidence>
<organism evidence="2 3">
    <name type="scientific">SAR86 cluster bacterium</name>
    <dbReference type="NCBI Taxonomy" id="2030880"/>
    <lineage>
        <taxon>Bacteria</taxon>
        <taxon>Pseudomonadati</taxon>
        <taxon>Pseudomonadota</taxon>
        <taxon>Gammaproteobacteria</taxon>
        <taxon>SAR86 cluster</taxon>
    </lineage>
</organism>
<dbReference type="AlphaFoldDB" id="A0A2A4X0H7"/>
<name>A0A2A4X0H7_9GAMM</name>